<evidence type="ECO:0000313" key="3">
    <source>
        <dbReference type="Proteomes" id="UP000689195"/>
    </source>
</evidence>
<organism evidence="2 3">
    <name type="scientific">Paramecium pentaurelia</name>
    <dbReference type="NCBI Taxonomy" id="43138"/>
    <lineage>
        <taxon>Eukaryota</taxon>
        <taxon>Sar</taxon>
        <taxon>Alveolata</taxon>
        <taxon>Ciliophora</taxon>
        <taxon>Intramacronucleata</taxon>
        <taxon>Oligohymenophorea</taxon>
        <taxon>Peniculida</taxon>
        <taxon>Parameciidae</taxon>
        <taxon>Paramecium</taxon>
    </lineage>
</organism>
<accession>A0A8S1U8K2</accession>
<dbReference type="AlphaFoldDB" id="A0A8S1U8K2"/>
<feature type="coiled-coil region" evidence="1">
    <location>
        <begin position="37"/>
        <end position="92"/>
    </location>
</feature>
<comment type="caution">
    <text evidence="2">The sequence shown here is derived from an EMBL/GenBank/DDBJ whole genome shotgun (WGS) entry which is preliminary data.</text>
</comment>
<evidence type="ECO:0000313" key="2">
    <source>
        <dbReference type="EMBL" id="CAD8160272.1"/>
    </source>
</evidence>
<dbReference type="Proteomes" id="UP000689195">
    <property type="component" value="Unassembled WGS sequence"/>
</dbReference>
<proteinExistence type="predicted"/>
<keyword evidence="1" id="KW-0175">Coiled coil</keyword>
<keyword evidence="3" id="KW-1185">Reference proteome</keyword>
<protein>
    <submittedName>
        <fullName evidence="2">Uncharacterized protein</fullName>
    </submittedName>
</protein>
<gene>
    <name evidence="2" type="ORF">PPENT_87.1.T0340253</name>
</gene>
<reference evidence="2" key="1">
    <citation type="submission" date="2021-01" db="EMBL/GenBank/DDBJ databases">
        <authorList>
            <consortium name="Genoscope - CEA"/>
            <person name="William W."/>
        </authorList>
    </citation>
    <scope>NUCLEOTIDE SEQUENCE</scope>
</reference>
<dbReference type="EMBL" id="CAJJDO010000034">
    <property type="protein sequence ID" value="CAD8160272.1"/>
    <property type="molecule type" value="Genomic_DNA"/>
</dbReference>
<evidence type="ECO:0000256" key="1">
    <source>
        <dbReference type="SAM" id="Coils"/>
    </source>
</evidence>
<name>A0A8S1U8K2_9CILI</name>
<feature type="coiled-coil region" evidence="1">
    <location>
        <begin position="128"/>
        <end position="158"/>
    </location>
</feature>
<sequence length="194" mass="23835">MNLEEQMILERLKLNKKIEERYNIVMQQIQQKSHQEIELIKRELENMKCMSDVYEQKFIEMEEQIKKQQSIIQNVEEKNAELLIQNFQLQKEIQLKDEILFKNVKECLNLQSNQKRNQTKGTLYFKQKVKEKQRIKKLKQLKEEQKILKDRNQYLEQLIEQQLPPDQVLEYLSKKCKVLQKQFDELNYKYILKK</sequence>